<evidence type="ECO:0000313" key="9">
    <source>
        <dbReference type="Proteomes" id="UP000005207"/>
    </source>
</evidence>
<dbReference type="FunFam" id="3.30.70.240:FF:000008">
    <property type="entry name" value="Ribosome-releasing factor 2, mitochondrial"/>
    <property type="match status" value="1"/>
</dbReference>
<dbReference type="GO" id="GO:0003924">
    <property type="term" value="F:GTPase activity"/>
    <property type="evidence" value="ECO:0007669"/>
    <property type="project" value="InterPro"/>
</dbReference>
<reference evidence="8" key="3">
    <citation type="submission" date="2025-09" db="UniProtKB">
        <authorList>
            <consortium name="Ensembl"/>
        </authorList>
    </citation>
    <scope>IDENTIFICATION</scope>
</reference>
<dbReference type="Pfam" id="PF03764">
    <property type="entry name" value="EFG_IV"/>
    <property type="match status" value="1"/>
</dbReference>
<dbReference type="InterPro" id="IPR005517">
    <property type="entry name" value="Transl_elong_EFG/EF2_IV"/>
</dbReference>
<dbReference type="SUPFAM" id="SSF50447">
    <property type="entry name" value="Translation proteins"/>
    <property type="match status" value="1"/>
</dbReference>
<dbReference type="NCBIfam" id="TIGR00231">
    <property type="entry name" value="small_GTP"/>
    <property type="match status" value="1"/>
</dbReference>
<dbReference type="InterPro" id="IPR000795">
    <property type="entry name" value="T_Tr_GTP-bd_dom"/>
</dbReference>
<dbReference type="InterPro" id="IPR041095">
    <property type="entry name" value="EFG_II"/>
</dbReference>
<dbReference type="FunFam" id="3.40.50.300:FF:000514">
    <property type="entry name" value="Ribosome-releasing factor 2, mitochondrial"/>
    <property type="match status" value="1"/>
</dbReference>
<dbReference type="CDD" id="cd01886">
    <property type="entry name" value="EF-G"/>
    <property type="match status" value="1"/>
</dbReference>
<dbReference type="Proteomes" id="UP000005207">
    <property type="component" value="Linkage group LG7"/>
</dbReference>
<dbReference type="Gene3D" id="2.40.30.10">
    <property type="entry name" value="Translation factors"/>
    <property type="match status" value="1"/>
</dbReference>
<dbReference type="Gene3D" id="3.40.50.300">
    <property type="entry name" value="P-loop containing nucleotide triphosphate hydrolases"/>
    <property type="match status" value="1"/>
</dbReference>
<dbReference type="SUPFAM" id="SSF52540">
    <property type="entry name" value="P-loop containing nucleoside triphosphate hydrolases"/>
    <property type="match status" value="1"/>
</dbReference>
<dbReference type="SUPFAM" id="SSF54980">
    <property type="entry name" value="EF-G C-terminal domain-like"/>
    <property type="match status" value="2"/>
</dbReference>
<dbReference type="CDD" id="cd16262">
    <property type="entry name" value="EFG_III"/>
    <property type="match status" value="1"/>
</dbReference>
<sequence length="708" mass="77539">CRLSCHVKRHYSLLPGNSEILIIVLPVPVIDDVKSLRALVNPEISRIRNIGIMAHIDAGKTTTTERMLYYAGYTRALGDVDDGDTVTDFMAQERERGITIQSAAVSFDWKSHRINLIDTPGHVDFTLEVERALRVLDGAVAVFDASAGVEAQTLTVWRQAEKHHIPCVCFLNKMDKPAANFCIESIRKKLKANPVLLQIPVGSGKNFTGVVDLLTSRKLMWKMKSMRDDGRVFEVKALDRSDDPDLLQVVSDARTALIEQVADLDDEFAELLLTDFSENFDAIPSNKLQEAVRRVTLARKGVPVLCGSSLRNKGVQPLLDAITAYLPAPNERHHDVVERMSRLLVPFADQHVEIPSMTAGNIALTVGLKQTVTGDTIVSSKASAAAAAHRAQNDNEAGKRSRECASVILSGVEVPDPVFFCTIEPPSMSKQADLENVLNCLQREDPSLKVRLDPDSGQTILCGMGELHIEIIHDRIRREYGIETHLGPLQVAYRETVLHEASASDTLDRTVGERRHVVTVELAVRPVDITSVGGSCELAFTEELEGQLSAEMKEAVENGVHSSFLQGPLLGYPLQGVSTLIQCVTIEPGTSPAMVSACVSRCMLKALRLAGGQVLEPVMSLEVTVGEDHLSSVLGDLAQRRGTVRDIQSRHDNKVLLATVPLAEMMGYSTVLRTLTSGNATFSLELDTYEAMNPQEQNTLLKRLSGLL</sequence>
<dbReference type="FunFam" id="3.30.70.870:FF:000005">
    <property type="entry name" value="Ribosome-releasing factor 2, mitochondrial"/>
    <property type="match status" value="1"/>
</dbReference>
<dbReference type="Gene3D" id="3.30.70.240">
    <property type="match status" value="1"/>
</dbReference>
<dbReference type="GO" id="GO:0005759">
    <property type="term" value="C:mitochondrial matrix"/>
    <property type="evidence" value="ECO:0007669"/>
    <property type="project" value="UniProtKB-ARBA"/>
</dbReference>
<evidence type="ECO:0000256" key="6">
    <source>
        <dbReference type="ARBA" id="ARBA00081524"/>
    </source>
</evidence>
<dbReference type="PROSITE" id="PS00301">
    <property type="entry name" value="G_TR_1"/>
    <property type="match status" value="1"/>
</dbReference>
<dbReference type="PRINTS" id="PR00315">
    <property type="entry name" value="ELONGATNFCT"/>
</dbReference>
<evidence type="ECO:0000256" key="3">
    <source>
        <dbReference type="ARBA" id="ARBA00023128"/>
    </source>
</evidence>
<dbReference type="PROSITE" id="PS51722">
    <property type="entry name" value="G_TR_2"/>
    <property type="match status" value="1"/>
</dbReference>
<evidence type="ECO:0000256" key="2">
    <source>
        <dbReference type="ARBA" id="ARBA00022917"/>
    </source>
</evidence>
<dbReference type="InterPro" id="IPR020568">
    <property type="entry name" value="Ribosomal_Su5_D2-typ_SF"/>
</dbReference>
<protein>
    <recommendedName>
        <fullName evidence="6">Elongation factor G2</fullName>
    </recommendedName>
</protein>
<gene>
    <name evidence="8" type="primary">GFM2</name>
    <name evidence="8" type="synonym">gfm2</name>
</gene>
<evidence type="ECO:0000256" key="5">
    <source>
        <dbReference type="ARBA" id="ARBA00049117"/>
    </source>
</evidence>
<feature type="domain" description="Tr-type G" evidence="7">
    <location>
        <begin position="45"/>
        <end position="330"/>
    </location>
</feature>
<dbReference type="InterPro" id="IPR031157">
    <property type="entry name" value="G_TR_CS"/>
</dbReference>
<organism evidence="8 9">
    <name type="scientific">Oreochromis niloticus</name>
    <name type="common">Nile tilapia</name>
    <name type="synonym">Tilapia nilotica</name>
    <dbReference type="NCBI Taxonomy" id="8128"/>
    <lineage>
        <taxon>Eukaryota</taxon>
        <taxon>Metazoa</taxon>
        <taxon>Chordata</taxon>
        <taxon>Craniata</taxon>
        <taxon>Vertebrata</taxon>
        <taxon>Euteleostomi</taxon>
        <taxon>Actinopterygii</taxon>
        <taxon>Neopterygii</taxon>
        <taxon>Teleostei</taxon>
        <taxon>Neoteleostei</taxon>
        <taxon>Acanthomorphata</taxon>
        <taxon>Ovalentaria</taxon>
        <taxon>Cichlomorphae</taxon>
        <taxon>Cichliformes</taxon>
        <taxon>Cichlidae</taxon>
        <taxon>African cichlids</taxon>
        <taxon>Pseudocrenilabrinae</taxon>
        <taxon>Oreochromini</taxon>
        <taxon>Oreochromis</taxon>
    </lineage>
</organism>
<dbReference type="GO" id="GO:0005525">
    <property type="term" value="F:GTP binding"/>
    <property type="evidence" value="ECO:0007669"/>
    <property type="project" value="UniProtKB-KW"/>
</dbReference>
<dbReference type="PANTHER" id="PTHR43261:SF1">
    <property type="entry name" value="RIBOSOME-RELEASING FACTOR 2, MITOCHONDRIAL"/>
    <property type="match status" value="1"/>
</dbReference>
<dbReference type="Gene3D" id="3.30.230.10">
    <property type="match status" value="1"/>
</dbReference>
<reference evidence="9" key="1">
    <citation type="submission" date="2012-01" db="EMBL/GenBank/DDBJ databases">
        <title>The Genome Sequence of Oreochromis niloticus (Nile Tilapia).</title>
        <authorList>
            <consortium name="Broad Institute Genome Assembly Team"/>
            <consortium name="Broad Institute Sequencing Platform"/>
            <person name="Di Palma F."/>
            <person name="Johnson J."/>
            <person name="Lander E.S."/>
            <person name="Lindblad-Toh K."/>
        </authorList>
    </citation>
    <scope>NUCLEOTIDE SEQUENCE [LARGE SCALE GENOMIC DNA]</scope>
</reference>
<dbReference type="InterPro" id="IPR005225">
    <property type="entry name" value="Small_GTP-bd"/>
</dbReference>
<dbReference type="Ensembl" id="ENSONIT00000047649.1">
    <property type="protein sequence ID" value="ENSONIP00000065907.1"/>
    <property type="gene ID" value="ENSONIG00000011183.2"/>
</dbReference>
<dbReference type="InterPro" id="IPR035649">
    <property type="entry name" value="EFG_V"/>
</dbReference>
<name>A0A669E4R0_ORENI</name>
<dbReference type="Pfam" id="PF00679">
    <property type="entry name" value="EFG_C"/>
    <property type="match status" value="1"/>
</dbReference>
<dbReference type="SMART" id="SM00838">
    <property type="entry name" value="EFG_C"/>
    <property type="match status" value="1"/>
</dbReference>
<dbReference type="AlphaFoldDB" id="A0A669E4R0"/>
<dbReference type="GO" id="GO:0032790">
    <property type="term" value="P:ribosome disassembly"/>
    <property type="evidence" value="ECO:0007669"/>
    <property type="project" value="TreeGrafter"/>
</dbReference>
<dbReference type="Pfam" id="PF14492">
    <property type="entry name" value="EFG_III"/>
    <property type="match status" value="1"/>
</dbReference>
<dbReference type="GO" id="GO:0032543">
    <property type="term" value="P:mitochondrial translation"/>
    <property type="evidence" value="ECO:0007669"/>
    <property type="project" value="TreeGrafter"/>
</dbReference>
<dbReference type="InterPro" id="IPR009000">
    <property type="entry name" value="Transl_B-barrel_sf"/>
</dbReference>
<dbReference type="InterPro" id="IPR027417">
    <property type="entry name" value="P-loop_NTPase"/>
</dbReference>
<evidence type="ECO:0000256" key="4">
    <source>
        <dbReference type="ARBA" id="ARBA00023134"/>
    </source>
</evidence>
<keyword evidence="3" id="KW-0496">Mitochondrion</keyword>
<dbReference type="Pfam" id="PF00009">
    <property type="entry name" value="GTP_EFTU"/>
    <property type="match status" value="1"/>
</dbReference>
<dbReference type="InterPro" id="IPR014721">
    <property type="entry name" value="Ribsml_uS5_D2-typ_fold_subgr"/>
</dbReference>
<proteinExistence type="predicted"/>
<keyword evidence="9" id="KW-1185">Reference proteome</keyword>
<keyword evidence="4" id="KW-0342">GTP-binding</keyword>
<dbReference type="SUPFAM" id="SSF54211">
    <property type="entry name" value="Ribosomal protein S5 domain 2-like"/>
    <property type="match status" value="1"/>
</dbReference>
<dbReference type="CDD" id="cd03713">
    <property type="entry name" value="EFG_mtEFG_C"/>
    <property type="match status" value="1"/>
</dbReference>
<dbReference type="FunFam" id="3.30.230.10:FF:000033">
    <property type="entry name" value="Ribosome-releasing factor 2, mitochondrial"/>
    <property type="match status" value="1"/>
</dbReference>
<dbReference type="InterPro" id="IPR009022">
    <property type="entry name" value="EFG_III"/>
</dbReference>
<dbReference type="GeneTree" id="ENSGT00550000074890"/>
<reference evidence="8" key="2">
    <citation type="submission" date="2025-08" db="UniProtKB">
        <authorList>
            <consortium name="Ensembl"/>
        </authorList>
    </citation>
    <scope>IDENTIFICATION</scope>
</reference>
<comment type="catalytic activity">
    <reaction evidence="5">
        <text>GTP + H2O = GDP + phosphate + H(+)</text>
        <dbReference type="Rhea" id="RHEA:19669"/>
        <dbReference type="ChEBI" id="CHEBI:15377"/>
        <dbReference type="ChEBI" id="CHEBI:15378"/>
        <dbReference type="ChEBI" id="CHEBI:37565"/>
        <dbReference type="ChEBI" id="CHEBI:43474"/>
        <dbReference type="ChEBI" id="CHEBI:58189"/>
    </reaction>
    <physiologicalReaction direction="left-to-right" evidence="5">
        <dbReference type="Rhea" id="RHEA:19670"/>
    </physiologicalReaction>
</comment>
<dbReference type="SMART" id="SM00889">
    <property type="entry name" value="EFG_IV"/>
    <property type="match status" value="1"/>
</dbReference>
<dbReference type="InterPro" id="IPR000640">
    <property type="entry name" value="EFG_V-like"/>
</dbReference>
<evidence type="ECO:0000256" key="1">
    <source>
        <dbReference type="ARBA" id="ARBA00022741"/>
    </source>
</evidence>
<dbReference type="InterPro" id="IPR035647">
    <property type="entry name" value="EFG_III/V"/>
</dbReference>
<keyword evidence="1" id="KW-0547">Nucleotide-binding</keyword>
<dbReference type="PANTHER" id="PTHR43261">
    <property type="entry name" value="TRANSLATION ELONGATION FACTOR G-RELATED"/>
    <property type="match status" value="1"/>
</dbReference>
<keyword evidence="2" id="KW-0648">Protein biosynthesis</keyword>
<accession>A0A669E4R0</accession>
<evidence type="ECO:0000313" key="8">
    <source>
        <dbReference type="Ensembl" id="ENSONIP00000065907.1"/>
    </source>
</evidence>
<evidence type="ECO:0000259" key="7">
    <source>
        <dbReference type="PROSITE" id="PS51722"/>
    </source>
</evidence>
<dbReference type="Gene3D" id="3.30.70.870">
    <property type="entry name" value="Elongation Factor G (Translational Gtpase), domain 3"/>
    <property type="match status" value="1"/>
</dbReference>